<dbReference type="InterPro" id="IPR014777">
    <property type="entry name" value="4pyrrole_Mease_sub1"/>
</dbReference>
<reference evidence="8 9" key="1">
    <citation type="submission" date="2017-11" db="EMBL/GenBank/DDBJ databases">
        <title>Evolution of Phototrophy in the Chloroflexi Phylum Driven by Horizontal Gene Transfer.</title>
        <authorList>
            <person name="Ward L.M."/>
            <person name="Hemp J."/>
            <person name="Shih P.M."/>
            <person name="Mcglynn S.E."/>
            <person name="Fischer W."/>
        </authorList>
    </citation>
    <scope>NUCLEOTIDE SEQUENCE [LARGE SCALE GENOMIC DNA]</scope>
    <source>
        <strain evidence="8">CP2_2F</strain>
    </source>
</reference>
<dbReference type="Gene3D" id="3.40.1010.10">
    <property type="entry name" value="Cobalt-precorrin-4 Transmethylase, Domain 1"/>
    <property type="match status" value="1"/>
</dbReference>
<evidence type="ECO:0000256" key="4">
    <source>
        <dbReference type="ARBA" id="ARBA00022679"/>
    </source>
</evidence>
<dbReference type="EMBL" id="PGTK01000004">
    <property type="protein sequence ID" value="PJF31263.1"/>
    <property type="molecule type" value="Genomic_DNA"/>
</dbReference>
<keyword evidence="4 6" id="KW-0808">Transferase</keyword>
<proteinExistence type="inferred from homology"/>
<evidence type="ECO:0000256" key="3">
    <source>
        <dbReference type="ARBA" id="ARBA00022603"/>
    </source>
</evidence>
<dbReference type="InterPro" id="IPR014776">
    <property type="entry name" value="4pyrrole_Mease_sub2"/>
</dbReference>
<keyword evidence="2 6" id="KW-0698">rRNA processing</keyword>
<dbReference type="Pfam" id="PF00590">
    <property type="entry name" value="TP_methylase"/>
    <property type="match status" value="1"/>
</dbReference>
<dbReference type="CDD" id="cd11648">
    <property type="entry name" value="RsmI"/>
    <property type="match status" value="1"/>
</dbReference>
<dbReference type="InterPro" id="IPR000878">
    <property type="entry name" value="4pyrrol_Mease"/>
</dbReference>
<dbReference type="Gene3D" id="3.30.950.10">
    <property type="entry name" value="Methyltransferase, Cobalt-precorrin-4 Transmethylase, Domain 2"/>
    <property type="match status" value="1"/>
</dbReference>
<name>A0A2M8P143_9CHLR</name>
<comment type="subcellular location">
    <subcellularLocation>
        <location evidence="6">Cytoplasm</location>
    </subcellularLocation>
</comment>
<evidence type="ECO:0000256" key="1">
    <source>
        <dbReference type="ARBA" id="ARBA00022490"/>
    </source>
</evidence>
<keyword evidence="1 6" id="KW-0963">Cytoplasm</keyword>
<accession>A0A2M8P143</accession>
<dbReference type="PIRSF" id="PIRSF005917">
    <property type="entry name" value="MTase_YraL"/>
    <property type="match status" value="1"/>
</dbReference>
<comment type="function">
    <text evidence="6">Catalyzes the 2'-O-methylation of the ribose of cytidine 1402 (C1402) in 16S rRNA.</text>
</comment>
<evidence type="ECO:0000259" key="7">
    <source>
        <dbReference type="Pfam" id="PF00590"/>
    </source>
</evidence>
<keyword evidence="5 6" id="KW-0949">S-adenosyl-L-methionine</keyword>
<dbReference type="EC" id="2.1.1.198" evidence="6"/>
<organism evidence="8 9">
    <name type="scientific">Candidatus Thermofonsia Clade 1 bacterium</name>
    <dbReference type="NCBI Taxonomy" id="2364210"/>
    <lineage>
        <taxon>Bacteria</taxon>
        <taxon>Bacillati</taxon>
        <taxon>Chloroflexota</taxon>
        <taxon>Candidatus Thermofontia</taxon>
        <taxon>Candidatus Thermofonsia Clade 1</taxon>
    </lineage>
</organism>
<gene>
    <name evidence="6 8" type="primary">rsmI</name>
    <name evidence="8" type="ORF">CUN51_05200</name>
</gene>
<dbReference type="PROSITE" id="PS01296">
    <property type="entry name" value="RSMI"/>
    <property type="match status" value="1"/>
</dbReference>
<keyword evidence="3 6" id="KW-0489">Methyltransferase</keyword>
<dbReference type="GO" id="GO:0070677">
    <property type="term" value="F:rRNA (cytosine-2'-O-)-methyltransferase activity"/>
    <property type="evidence" value="ECO:0007669"/>
    <property type="project" value="UniProtKB-UniRule"/>
</dbReference>
<dbReference type="HAMAP" id="MF_01877">
    <property type="entry name" value="16SrRNA_methyltr_I"/>
    <property type="match status" value="1"/>
</dbReference>
<dbReference type="FunFam" id="3.30.950.10:FF:000002">
    <property type="entry name" value="Ribosomal RNA small subunit methyltransferase I"/>
    <property type="match status" value="1"/>
</dbReference>
<comment type="caution">
    <text evidence="8">The sequence shown here is derived from an EMBL/GenBank/DDBJ whole genome shotgun (WGS) entry which is preliminary data.</text>
</comment>
<protein>
    <recommendedName>
        <fullName evidence="6">Ribosomal RNA small subunit methyltransferase I</fullName>
        <ecNumber evidence="6">2.1.1.198</ecNumber>
    </recommendedName>
    <alternativeName>
        <fullName evidence="6">16S rRNA 2'-O-ribose C1402 methyltransferase</fullName>
    </alternativeName>
    <alternativeName>
        <fullName evidence="6">rRNA (cytidine-2'-O-)-methyltransferase RsmI</fullName>
    </alternativeName>
</protein>
<comment type="catalytic activity">
    <reaction evidence="6">
        <text>cytidine(1402) in 16S rRNA + S-adenosyl-L-methionine = 2'-O-methylcytidine(1402) in 16S rRNA + S-adenosyl-L-homocysteine + H(+)</text>
        <dbReference type="Rhea" id="RHEA:42924"/>
        <dbReference type="Rhea" id="RHEA-COMP:10285"/>
        <dbReference type="Rhea" id="RHEA-COMP:10286"/>
        <dbReference type="ChEBI" id="CHEBI:15378"/>
        <dbReference type="ChEBI" id="CHEBI:57856"/>
        <dbReference type="ChEBI" id="CHEBI:59789"/>
        <dbReference type="ChEBI" id="CHEBI:74495"/>
        <dbReference type="ChEBI" id="CHEBI:82748"/>
        <dbReference type="EC" id="2.1.1.198"/>
    </reaction>
</comment>
<dbReference type="PANTHER" id="PTHR46111:SF1">
    <property type="entry name" value="RIBOSOMAL RNA SMALL SUBUNIT METHYLTRANSFERASE I"/>
    <property type="match status" value="1"/>
</dbReference>
<dbReference type="GO" id="GO:0005737">
    <property type="term" value="C:cytoplasm"/>
    <property type="evidence" value="ECO:0007669"/>
    <property type="project" value="UniProtKB-SubCell"/>
</dbReference>
<dbReference type="PANTHER" id="PTHR46111">
    <property type="entry name" value="RIBOSOMAL RNA SMALL SUBUNIT METHYLTRANSFERASE I"/>
    <property type="match status" value="1"/>
</dbReference>
<dbReference type="SUPFAM" id="SSF53790">
    <property type="entry name" value="Tetrapyrrole methylase"/>
    <property type="match status" value="1"/>
</dbReference>
<dbReference type="Proteomes" id="UP000228921">
    <property type="component" value="Unassembled WGS sequence"/>
</dbReference>
<sequence>MHTLYLIPTPIGNLEDITLRALRILREVRLIAAEDTRHSRILLDHYQINTPMISYHEHNKLARLEQLREALAQGDVALISDAGMPTISDPGYELVRAALAFGAKVVPLPGANAAITALAASGLPTDTFLFVGFLPRRPAKLRAFFAQYAALRATLICYESPNRLVETLRAMHEVFGDRQAVVALELTKLFESFSRAPLSALIAEFEASPPRGEVTVLVQGAPEPQGVRWTAAQVRAALREQLAAGVKRSLAAKQIAAQASWDRAEVYGLDENAEDEDD</sequence>
<dbReference type="InterPro" id="IPR018063">
    <property type="entry name" value="SAM_MeTrfase_RsmI_CS"/>
</dbReference>
<evidence type="ECO:0000313" key="9">
    <source>
        <dbReference type="Proteomes" id="UP000228921"/>
    </source>
</evidence>
<dbReference type="NCBIfam" id="TIGR00096">
    <property type="entry name" value="16S rRNA (cytidine(1402)-2'-O)-methyltransferase"/>
    <property type="match status" value="1"/>
</dbReference>
<evidence type="ECO:0000256" key="5">
    <source>
        <dbReference type="ARBA" id="ARBA00022691"/>
    </source>
</evidence>
<dbReference type="InterPro" id="IPR008189">
    <property type="entry name" value="rRNA_ssu_MeTfrase_I"/>
</dbReference>
<dbReference type="FunFam" id="3.40.1010.10:FF:000007">
    <property type="entry name" value="Ribosomal RNA small subunit methyltransferase I"/>
    <property type="match status" value="1"/>
</dbReference>
<dbReference type="AlphaFoldDB" id="A0A2M8P143"/>
<feature type="domain" description="Tetrapyrrole methylase" evidence="7">
    <location>
        <begin position="3"/>
        <end position="201"/>
    </location>
</feature>
<evidence type="ECO:0000256" key="6">
    <source>
        <dbReference type="HAMAP-Rule" id="MF_01877"/>
    </source>
</evidence>
<evidence type="ECO:0000256" key="2">
    <source>
        <dbReference type="ARBA" id="ARBA00022552"/>
    </source>
</evidence>
<comment type="similarity">
    <text evidence="6">Belongs to the methyltransferase superfamily. RsmI family.</text>
</comment>
<dbReference type="InterPro" id="IPR035996">
    <property type="entry name" value="4pyrrol_Methylase_sf"/>
</dbReference>
<evidence type="ECO:0000313" key="8">
    <source>
        <dbReference type="EMBL" id="PJF31263.1"/>
    </source>
</evidence>